<dbReference type="KEGG" id="fmr:Fuma_00243"/>
<accession>A0A1P8W9E4</accession>
<keyword evidence="1 4" id="KW-0963">Cytoplasm</keyword>
<dbReference type="GO" id="GO:0044781">
    <property type="term" value="P:bacterial-type flagellum organization"/>
    <property type="evidence" value="ECO:0007669"/>
    <property type="project" value="UniProtKB-KW"/>
</dbReference>
<dbReference type="GO" id="GO:0005829">
    <property type="term" value="C:cytosol"/>
    <property type="evidence" value="ECO:0007669"/>
    <property type="project" value="TreeGrafter"/>
</dbReference>
<dbReference type="GO" id="GO:0006109">
    <property type="term" value="P:regulation of carbohydrate metabolic process"/>
    <property type="evidence" value="ECO:0007669"/>
    <property type="project" value="InterPro"/>
</dbReference>
<keyword evidence="4" id="KW-0678">Repressor</keyword>
<evidence type="ECO:0000256" key="2">
    <source>
        <dbReference type="ARBA" id="ARBA00022845"/>
    </source>
</evidence>
<dbReference type="AlphaFoldDB" id="A0A1P8W9E4"/>
<dbReference type="GO" id="GO:1902208">
    <property type="term" value="P:regulation of bacterial-type flagellum assembly"/>
    <property type="evidence" value="ECO:0007669"/>
    <property type="project" value="UniProtKB-UniRule"/>
</dbReference>
<organism evidence="6 7">
    <name type="scientific">Fuerstiella marisgermanici</name>
    <dbReference type="NCBI Taxonomy" id="1891926"/>
    <lineage>
        <taxon>Bacteria</taxon>
        <taxon>Pseudomonadati</taxon>
        <taxon>Planctomycetota</taxon>
        <taxon>Planctomycetia</taxon>
        <taxon>Planctomycetales</taxon>
        <taxon>Planctomycetaceae</taxon>
        <taxon>Fuerstiella</taxon>
    </lineage>
</organism>
<keyword evidence="2 4" id="KW-0810">Translation regulation</keyword>
<dbReference type="HAMAP" id="MF_00167">
    <property type="entry name" value="CsrA"/>
    <property type="match status" value="1"/>
</dbReference>
<dbReference type="InterPro" id="IPR003751">
    <property type="entry name" value="CsrA"/>
</dbReference>
<dbReference type="Proteomes" id="UP000187735">
    <property type="component" value="Chromosome"/>
</dbReference>
<dbReference type="PANTHER" id="PTHR34984:SF1">
    <property type="entry name" value="CARBON STORAGE REGULATOR"/>
    <property type="match status" value="1"/>
</dbReference>
<keyword evidence="4" id="KW-1005">Bacterial flagellum biogenesis</keyword>
<protein>
    <recommendedName>
        <fullName evidence="4">Translational regulator CsrA</fullName>
    </recommendedName>
</protein>
<feature type="compositionally biased region" description="Polar residues" evidence="5">
    <location>
        <begin position="69"/>
        <end position="78"/>
    </location>
</feature>
<keyword evidence="7" id="KW-1185">Reference proteome</keyword>
<sequence length="78" mass="8520">MLVLSRKTSEQIFIPELNITITVVKIGNSRVQLGIQAPQDVEITRPDANRPHRSDAHASDRGAARAEPETSSALLFLA</sequence>
<name>A0A1P8W9E4_9PLAN</name>
<dbReference type="GO" id="GO:0045947">
    <property type="term" value="P:negative regulation of translational initiation"/>
    <property type="evidence" value="ECO:0007669"/>
    <property type="project" value="UniProtKB-UniRule"/>
</dbReference>
<gene>
    <name evidence="4" type="primary">csrA</name>
    <name evidence="6" type="ORF">Fuma_00243</name>
</gene>
<dbReference type="Pfam" id="PF02599">
    <property type="entry name" value="CsrA"/>
    <property type="match status" value="1"/>
</dbReference>
<reference evidence="6 7" key="1">
    <citation type="journal article" date="2016" name="Front. Microbiol.">
        <title>Fuerstia marisgermanicae gen. nov., sp. nov., an Unusual Member of the Phylum Planctomycetes from the German Wadden Sea.</title>
        <authorList>
            <person name="Kohn T."/>
            <person name="Heuer A."/>
            <person name="Jogler M."/>
            <person name="Vollmers J."/>
            <person name="Boedeker C."/>
            <person name="Bunk B."/>
            <person name="Rast P."/>
            <person name="Borchert D."/>
            <person name="Glockner I."/>
            <person name="Freese H.M."/>
            <person name="Klenk H.P."/>
            <person name="Overmann J."/>
            <person name="Kaster A.K."/>
            <person name="Rohde M."/>
            <person name="Wiegand S."/>
            <person name="Jogler C."/>
        </authorList>
    </citation>
    <scope>NUCLEOTIDE SEQUENCE [LARGE SCALE GENOMIC DNA]</scope>
    <source>
        <strain evidence="6 7">NH11</strain>
    </source>
</reference>
<comment type="subcellular location">
    <subcellularLocation>
        <location evidence="4">Cytoplasm</location>
    </subcellularLocation>
</comment>
<dbReference type="RefSeq" id="WP_077022522.1">
    <property type="nucleotide sequence ID" value="NZ_CP017641.1"/>
</dbReference>
<dbReference type="GO" id="GO:0006402">
    <property type="term" value="P:mRNA catabolic process"/>
    <property type="evidence" value="ECO:0007669"/>
    <property type="project" value="InterPro"/>
</dbReference>
<dbReference type="EMBL" id="CP017641">
    <property type="protein sequence ID" value="APZ90662.1"/>
    <property type="molecule type" value="Genomic_DNA"/>
</dbReference>
<proteinExistence type="inferred from homology"/>
<comment type="function">
    <text evidence="4">A translational regulator that binds mRNA to regulate translation initiation and/or mRNA stability. Usually binds in the 5'-UTR at or near the Shine-Dalgarno sequence preventing ribosome-binding, thus repressing translation. Its main target seems to be the major flagellin gene, while its function is anatagonized by FliW.</text>
</comment>
<dbReference type="Gene3D" id="2.60.40.4380">
    <property type="entry name" value="Translational regulator CsrA"/>
    <property type="match status" value="1"/>
</dbReference>
<evidence type="ECO:0000313" key="6">
    <source>
        <dbReference type="EMBL" id="APZ90662.1"/>
    </source>
</evidence>
<comment type="similarity">
    <text evidence="4">Belongs to the CsrA/RsmA family.</text>
</comment>
<dbReference type="STRING" id="1891926.Fuma_00243"/>
<evidence type="ECO:0000256" key="4">
    <source>
        <dbReference type="HAMAP-Rule" id="MF_00167"/>
    </source>
</evidence>
<comment type="subunit">
    <text evidence="4">Homodimer; the beta-strands of each monomer intercalate to form a hydrophobic core, while the alpha-helices form wings that extend away from the core.</text>
</comment>
<dbReference type="SUPFAM" id="SSF117130">
    <property type="entry name" value="CsrA-like"/>
    <property type="match status" value="1"/>
</dbReference>
<evidence type="ECO:0000256" key="1">
    <source>
        <dbReference type="ARBA" id="ARBA00022490"/>
    </source>
</evidence>
<feature type="region of interest" description="Disordered" evidence="5">
    <location>
        <begin position="42"/>
        <end position="78"/>
    </location>
</feature>
<dbReference type="InterPro" id="IPR036107">
    <property type="entry name" value="CsrA_sf"/>
</dbReference>
<dbReference type="OrthoDB" id="289081at2"/>
<evidence type="ECO:0000256" key="5">
    <source>
        <dbReference type="SAM" id="MobiDB-lite"/>
    </source>
</evidence>
<dbReference type="GO" id="GO:0048027">
    <property type="term" value="F:mRNA 5'-UTR binding"/>
    <property type="evidence" value="ECO:0007669"/>
    <property type="project" value="UniProtKB-UniRule"/>
</dbReference>
<feature type="compositionally biased region" description="Basic and acidic residues" evidence="5">
    <location>
        <begin position="42"/>
        <end position="68"/>
    </location>
</feature>
<dbReference type="PANTHER" id="PTHR34984">
    <property type="entry name" value="CARBON STORAGE REGULATOR"/>
    <property type="match status" value="1"/>
</dbReference>
<keyword evidence="3 4" id="KW-0694">RNA-binding</keyword>
<evidence type="ECO:0000313" key="7">
    <source>
        <dbReference type="Proteomes" id="UP000187735"/>
    </source>
</evidence>
<evidence type="ECO:0000256" key="3">
    <source>
        <dbReference type="ARBA" id="ARBA00022884"/>
    </source>
</evidence>